<dbReference type="InterPro" id="IPR007273">
    <property type="entry name" value="SCAMP"/>
</dbReference>
<keyword evidence="6" id="KW-0175">Coiled coil</keyword>
<dbReference type="Ensembl" id="ENSSHAT00000051344.1">
    <property type="protein sequence ID" value="ENSSHAP00000045000.1"/>
    <property type="gene ID" value="ENSSHAG00000030208.1"/>
</dbReference>
<evidence type="ECO:0000313" key="9">
    <source>
        <dbReference type="Proteomes" id="UP000007648"/>
    </source>
</evidence>
<feature type="compositionally biased region" description="Polar residues" evidence="7">
    <location>
        <begin position="19"/>
        <end position="30"/>
    </location>
</feature>
<protein>
    <recommendedName>
        <fullName evidence="5">Secretory carrier-associated membrane protein</fullName>
        <shortName evidence="5">Secretory carrier membrane protein</shortName>
    </recommendedName>
</protein>
<dbReference type="FunCoup" id="A0A7N4PXM9">
    <property type="interactions" value="1530"/>
</dbReference>
<reference evidence="8" key="2">
    <citation type="submission" date="2025-08" db="UniProtKB">
        <authorList>
            <consortium name="Ensembl"/>
        </authorList>
    </citation>
    <scope>IDENTIFICATION</scope>
</reference>
<dbReference type="GO" id="GO:0055038">
    <property type="term" value="C:recycling endosome membrane"/>
    <property type="evidence" value="ECO:0007669"/>
    <property type="project" value="TreeGrafter"/>
</dbReference>
<keyword evidence="4 5" id="KW-0472">Membrane</keyword>
<dbReference type="InParanoid" id="A0A7N4PXM9"/>
<gene>
    <name evidence="8" type="primary">SCAMP2</name>
</gene>
<evidence type="ECO:0000256" key="2">
    <source>
        <dbReference type="ARBA" id="ARBA00022692"/>
    </source>
</evidence>
<reference evidence="8 9" key="1">
    <citation type="journal article" date="2011" name="Proc. Natl. Acad. Sci. U.S.A.">
        <title>Genetic diversity and population structure of the endangered marsupial Sarcophilus harrisii (Tasmanian devil).</title>
        <authorList>
            <person name="Miller W."/>
            <person name="Hayes V.M."/>
            <person name="Ratan A."/>
            <person name="Petersen D.C."/>
            <person name="Wittekindt N.E."/>
            <person name="Miller J."/>
            <person name="Walenz B."/>
            <person name="Knight J."/>
            <person name="Qi J."/>
            <person name="Zhao F."/>
            <person name="Wang Q."/>
            <person name="Bedoya-Reina O.C."/>
            <person name="Katiyar N."/>
            <person name="Tomsho L.P."/>
            <person name="Kasson L.M."/>
            <person name="Hardie R.A."/>
            <person name="Woodbridge P."/>
            <person name="Tindall E.A."/>
            <person name="Bertelsen M.F."/>
            <person name="Dixon D."/>
            <person name="Pyecroft S."/>
            <person name="Helgen K.M."/>
            <person name="Lesk A.M."/>
            <person name="Pringle T.H."/>
            <person name="Patterson N."/>
            <person name="Zhang Y."/>
            <person name="Kreiss A."/>
            <person name="Woods G.M."/>
            <person name="Jones M.E."/>
            <person name="Schuster S.C."/>
        </authorList>
    </citation>
    <scope>NUCLEOTIDE SEQUENCE [LARGE SCALE GENOMIC DNA]</scope>
</reference>
<dbReference type="GeneTree" id="ENSGT00940000156476"/>
<feature type="transmembrane region" description="Helical" evidence="5">
    <location>
        <begin position="189"/>
        <end position="207"/>
    </location>
</feature>
<feature type="transmembrane region" description="Helical" evidence="5">
    <location>
        <begin position="219"/>
        <end position="241"/>
    </location>
</feature>
<accession>A0A7N4PXM9</accession>
<keyword evidence="2 5" id="KW-0812">Transmembrane</keyword>
<keyword evidence="9" id="KW-1185">Reference proteome</keyword>
<evidence type="ECO:0000256" key="3">
    <source>
        <dbReference type="ARBA" id="ARBA00022989"/>
    </source>
</evidence>
<dbReference type="GO" id="GO:0015031">
    <property type="term" value="P:protein transport"/>
    <property type="evidence" value="ECO:0007669"/>
    <property type="project" value="InterPro"/>
</dbReference>
<evidence type="ECO:0000256" key="4">
    <source>
        <dbReference type="ARBA" id="ARBA00023136"/>
    </source>
</evidence>
<evidence type="ECO:0000313" key="8">
    <source>
        <dbReference type="Ensembl" id="ENSSHAP00000045000.1"/>
    </source>
</evidence>
<feature type="compositionally biased region" description="Basic and acidic residues" evidence="7">
    <location>
        <begin position="336"/>
        <end position="351"/>
    </location>
</feature>
<dbReference type="Proteomes" id="UP000007648">
    <property type="component" value="Unassembled WGS sequence"/>
</dbReference>
<dbReference type="PANTHER" id="PTHR10687">
    <property type="entry name" value="SECRETORY CARRIER-ASSOCIATED MEMBRANE PROTEIN SCAMP"/>
    <property type="match status" value="1"/>
</dbReference>
<sequence>MSAFDTNPFADPVDVNPFQDPSVTQLTNPPQGGLSEFNPFSENSRLTHAATTVPATQATGPSQPAVLQPSVEPTPQALASVGQAGLLQQQEELERKAAELDRKERELQNAAANLNVRPNNWPPLPAGCPIKPCFYQDFSAEIPADYQRTCKMLYYLWMLHSVTLLLNLLACLASFYAHDYRGVDFGLSILWFVLFTPCAFICWYRPIYKAFRSDNSFSFFVFFFVFFCQIGIYVIQLVGLPGWGNSGWITAVSTVKADSPIAVSVIMMVVAGFFTLCAVLSLFLLKRVRLVSTDERKKMQRRRREGGEKEEQKDGEEQKGKRRSKKGRGGAAGWEGAKREEEEEKRMERRSLARQAFVYPSSPHPQLKGRSTSDRGSSGGKGAEMPMRSLGRNPHHPLWFSGLLSLRCTPCTDARAPASSRPRRSSPRASSPAGPSETQQPVLLEERSREISPIFASPFLSLVSLPPPEMHFLGYLAYLTVPAKRQRWVSPATHPMFLSSQLSLLEGQFFIHTYTHPHIP</sequence>
<comment type="similarity">
    <text evidence="5">Belongs to the SCAMP family.</text>
</comment>
<feature type="region of interest" description="Disordered" evidence="7">
    <location>
        <begin position="1"/>
        <end position="48"/>
    </location>
</feature>
<dbReference type="PANTHER" id="PTHR10687:SF7">
    <property type="entry name" value="SECRETORY CARRIER-ASSOCIATED MEMBRANE PROTEIN 2"/>
    <property type="match status" value="1"/>
</dbReference>
<keyword evidence="3 5" id="KW-1133">Transmembrane helix</keyword>
<feature type="region of interest" description="Disordered" evidence="7">
    <location>
        <begin position="296"/>
        <end position="392"/>
    </location>
</feature>
<feature type="compositionally biased region" description="Low complexity" evidence="7">
    <location>
        <begin position="427"/>
        <end position="436"/>
    </location>
</feature>
<dbReference type="GO" id="GO:0032588">
    <property type="term" value="C:trans-Golgi network membrane"/>
    <property type="evidence" value="ECO:0007669"/>
    <property type="project" value="TreeGrafter"/>
</dbReference>
<feature type="region of interest" description="Disordered" evidence="7">
    <location>
        <begin position="413"/>
        <end position="441"/>
    </location>
</feature>
<feature type="coiled-coil region" evidence="6">
    <location>
        <begin position="83"/>
        <end position="117"/>
    </location>
</feature>
<evidence type="ECO:0000256" key="5">
    <source>
        <dbReference type="RuleBase" id="RU363122"/>
    </source>
</evidence>
<evidence type="ECO:0000256" key="7">
    <source>
        <dbReference type="SAM" id="MobiDB-lite"/>
    </source>
</evidence>
<proteinExistence type="inferred from homology"/>
<dbReference type="AlphaFoldDB" id="A0A7N4PXM9"/>
<feature type="compositionally biased region" description="Basic and acidic residues" evidence="7">
    <location>
        <begin position="305"/>
        <end position="319"/>
    </location>
</feature>
<feature type="transmembrane region" description="Helical" evidence="5">
    <location>
        <begin position="154"/>
        <end position="177"/>
    </location>
</feature>
<keyword evidence="5" id="KW-0813">Transport</keyword>
<dbReference type="Pfam" id="PF04144">
    <property type="entry name" value="SCAMP"/>
    <property type="match status" value="1"/>
</dbReference>
<evidence type="ECO:0000256" key="6">
    <source>
        <dbReference type="SAM" id="Coils"/>
    </source>
</evidence>
<comment type="subcellular location">
    <subcellularLocation>
        <location evidence="1 5">Membrane</location>
        <topology evidence="1 5">Multi-pass membrane protein</topology>
    </subcellularLocation>
</comment>
<name>A0A7N4PXM9_SARHA</name>
<feature type="transmembrane region" description="Helical" evidence="5">
    <location>
        <begin position="261"/>
        <end position="285"/>
    </location>
</feature>
<evidence type="ECO:0000256" key="1">
    <source>
        <dbReference type="ARBA" id="ARBA00004141"/>
    </source>
</evidence>
<organism evidence="8 9">
    <name type="scientific">Sarcophilus harrisii</name>
    <name type="common">Tasmanian devil</name>
    <name type="synonym">Sarcophilus laniarius</name>
    <dbReference type="NCBI Taxonomy" id="9305"/>
    <lineage>
        <taxon>Eukaryota</taxon>
        <taxon>Metazoa</taxon>
        <taxon>Chordata</taxon>
        <taxon>Craniata</taxon>
        <taxon>Vertebrata</taxon>
        <taxon>Euteleostomi</taxon>
        <taxon>Mammalia</taxon>
        <taxon>Metatheria</taxon>
        <taxon>Dasyuromorphia</taxon>
        <taxon>Dasyuridae</taxon>
        <taxon>Sarcophilus</taxon>
    </lineage>
</organism>
<reference evidence="8" key="3">
    <citation type="submission" date="2025-09" db="UniProtKB">
        <authorList>
            <consortium name="Ensembl"/>
        </authorList>
    </citation>
    <scope>IDENTIFICATION</scope>
</reference>
<feature type="compositionally biased region" description="Polar residues" evidence="7">
    <location>
        <begin position="38"/>
        <end position="48"/>
    </location>
</feature>